<dbReference type="STRING" id="298654.FraEuI1c_4255"/>
<keyword evidence="1 5" id="KW-0808">Transferase</keyword>
<dbReference type="InterPro" id="IPR013751">
    <property type="entry name" value="ACP_syn_III_N"/>
</dbReference>
<keyword evidence="2 5" id="KW-0012">Acyltransferase</keyword>
<dbReference type="InParanoid" id="E3JBU4"/>
<gene>
    <name evidence="5" type="ordered locus">FraEuI1c_4255</name>
</gene>
<name>E3JBU4_PSEI1</name>
<proteinExistence type="predicted"/>
<dbReference type="InterPro" id="IPR016039">
    <property type="entry name" value="Thiolase-like"/>
</dbReference>
<evidence type="ECO:0000313" key="6">
    <source>
        <dbReference type="Proteomes" id="UP000002484"/>
    </source>
</evidence>
<accession>E3JBU4</accession>
<dbReference type="EMBL" id="CP002299">
    <property type="protein sequence ID" value="ADP82254.1"/>
    <property type="molecule type" value="Genomic_DNA"/>
</dbReference>
<dbReference type="Pfam" id="PF08545">
    <property type="entry name" value="ACP_syn_III"/>
    <property type="match status" value="1"/>
</dbReference>
<dbReference type="OrthoDB" id="2514738at2"/>
<dbReference type="RefSeq" id="WP_013425372.1">
    <property type="nucleotide sequence ID" value="NC_014666.1"/>
</dbReference>
<evidence type="ECO:0000259" key="4">
    <source>
        <dbReference type="Pfam" id="PF08545"/>
    </source>
</evidence>
<dbReference type="SUPFAM" id="SSF53901">
    <property type="entry name" value="Thiolase-like"/>
    <property type="match status" value="2"/>
</dbReference>
<dbReference type="Gene3D" id="3.40.47.10">
    <property type="match status" value="2"/>
</dbReference>
<feature type="domain" description="Beta-ketoacyl-[acyl-carrier-protein] synthase III N-terminal" evidence="4">
    <location>
        <begin position="120"/>
        <end position="198"/>
    </location>
</feature>
<dbReference type="EC" id="2.3.1.41" evidence="5"/>
<feature type="domain" description="Beta-ketoacyl-[acyl-carrier-protein] synthase III C-terminal" evidence="3">
    <location>
        <begin position="257"/>
        <end position="328"/>
    </location>
</feature>
<dbReference type="HOGENOM" id="CLU_039592_3_1_11"/>
<dbReference type="GO" id="GO:0006633">
    <property type="term" value="P:fatty acid biosynthetic process"/>
    <property type="evidence" value="ECO:0007669"/>
    <property type="project" value="InterPro"/>
</dbReference>
<dbReference type="PANTHER" id="PTHR34069:SF2">
    <property type="entry name" value="BETA-KETOACYL-[ACYL-CARRIER-PROTEIN] SYNTHASE III"/>
    <property type="match status" value="1"/>
</dbReference>
<dbReference type="eggNOG" id="COG0332">
    <property type="taxonomic scope" value="Bacteria"/>
</dbReference>
<evidence type="ECO:0000259" key="3">
    <source>
        <dbReference type="Pfam" id="PF08541"/>
    </source>
</evidence>
<evidence type="ECO:0000313" key="5">
    <source>
        <dbReference type="EMBL" id="ADP82254.1"/>
    </source>
</evidence>
<keyword evidence="6" id="KW-1185">Reference proteome</keyword>
<evidence type="ECO:0000256" key="2">
    <source>
        <dbReference type="ARBA" id="ARBA00023315"/>
    </source>
</evidence>
<dbReference type="Pfam" id="PF08541">
    <property type="entry name" value="ACP_syn_III_C"/>
    <property type="match status" value="1"/>
</dbReference>
<sequence length="345" mass="36500">MTDVDVNLLGVGTALPGPPITNADLTARFGLPGAWQDWIDEFVGTKSRHFSVDLATGERLYTLVDLGELAGRRALEAAATDPAQVDLVVMSTSTPDQLMPATVNMVADRLGIDGVPTYQLQAGCTGAVQTLDLAARLLSTGRYRTALVLGGDSSAKHFDISASLLTMPPEVQVNGMLFGDGVGAAVLSAHPAHGAAVLRHVVTRLEGLGRAPGQVVEWFGWGDRASELPPVSEDFKAVERAVPTMTCEAFEELLAVLGWARTDIDFVLPPQLSGKMTARILEQLAVPYAQDVSCVTDIGNTGNALAFFQLQELLKLLAPGDRAVGVSIEASKWVKAGYAIEIPAL</sequence>
<organism evidence="5 6">
    <name type="scientific">Pseudofrankia inefficax (strain DSM 45817 / CECT 9037 / DDB 130130 / EuI1c)</name>
    <name type="common">Frankia inefficax</name>
    <dbReference type="NCBI Taxonomy" id="298654"/>
    <lineage>
        <taxon>Bacteria</taxon>
        <taxon>Bacillati</taxon>
        <taxon>Actinomycetota</taxon>
        <taxon>Actinomycetes</taxon>
        <taxon>Frankiales</taxon>
        <taxon>Frankiaceae</taxon>
        <taxon>Pseudofrankia</taxon>
    </lineage>
</organism>
<dbReference type="GO" id="GO:0044550">
    <property type="term" value="P:secondary metabolite biosynthetic process"/>
    <property type="evidence" value="ECO:0007669"/>
    <property type="project" value="TreeGrafter"/>
</dbReference>
<protein>
    <submittedName>
        <fullName evidence="5">Beta-ketoacyl-acyl-carrier-protein synthase I</fullName>
        <ecNumber evidence="5">2.3.1.41</ecNumber>
    </submittedName>
</protein>
<dbReference type="InterPro" id="IPR013747">
    <property type="entry name" value="ACP_syn_III_C"/>
</dbReference>
<dbReference type="KEGG" id="fri:FraEuI1c_4255"/>
<reference evidence="5 6" key="1">
    <citation type="submission" date="2010-10" db="EMBL/GenBank/DDBJ databases">
        <title>Complete sequence of Frankia sp. EuI1c.</title>
        <authorList>
            <consortium name="US DOE Joint Genome Institute"/>
            <person name="Lucas S."/>
            <person name="Copeland A."/>
            <person name="Lapidus A."/>
            <person name="Cheng J.-F."/>
            <person name="Bruce D."/>
            <person name="Goodwin L."/>
            <person name="Pitluck S."/>
            <person name="Chertkov O."/>
            <person name="Detter J.C."/>
            <person name="Han C."/>
            <person name="Tapia R."/>
            <person name="Land M."/>
            <person name="Hauser L."/>
            <person name="Jeffries C."/>
            <person name="Kyrpides N."/>
            <person name="Ivanova N."/>
            <person name="Mikhailova N."/>
            <person name="Beauchemin N."/>
            <person name="Sen A."/>
            <person name="Sur S.A."/>
            <person name="Gtari M."/>
            <person name="Wall L."/>
            <person name="Tisa L."/>
            <person name="Woyke T."/>
        </authorList>
    </citation>
    <scope>NUCLEOTIDE SEQUENCE [LARGE SCALE GENOMIC DNA]</scope>
    <source>
        <strain evidence="6">DSM 45817 / CECT 9037 / EuI1c</strain>
    </source>
</reference>
<dbReference type="GO" id="GO:0004315">
    <property type="term" value="F:3-oxoacyl-[acyl-carrier-protein] synthase activity"/>
    <property type="evidence" value="ECO:0007669"/>
    <property type="project" value="UniProtKB-EC"/>
</dbReference>
<dbReference type="Proteomes" id="UP000002484">
    <property type="component" value="Chromosome"/>
</dbReference>
<dbReference type="AlphaFoldDB" id="E3JBU4"/>
<dbReference type="PANTHER" id="PTHR34069">
    <property type="entry name" value="3-OXOACYL-[ACYL-CARRIER-PROTEIN] SYNTHASE 3"/>
    <property type="match status" value="1"/>
</dbReference>
<evidence type="ECO:0000256" key="1">
    <source>
        <dbReference type="ARBA" id="ARBA00022679"/>
    </source>
</evidence>